<dbReference type="AlphaFoldDB" id="A0A0C1Q0E0"/>
<dbReference type="Proteomes" id="UP000031397">
    <property type="component" value="Unassembled WGS sequence"/>
</dbReference>
<keyword evidence="5 8" id="KW-0067">ATP-binding</keyword>
<dbReference type="SMART" id="SM00382">
    <property type="entry name" value="AAA"/>
    <property type="match status" value="1"/>
</dbReference>
<dbReference type="RefSeq" id="WP_039144757.1">
    <property type="nucleotide sequence ID" value="NZ_JOJZ01000020.1"/>
</dbReference>
<reference evidence="10 11" key="1">
    <citation type="submission" date="2014-06" db="EMBL/GenBank/DDBJ databases">
        <title>Functional and comparative genomic analyses of the Drosophila gut microbiota identify candidate symbiosis factors.</title>
        <authorList>
            <person name="Newell P.D."/>
            <person name="Chaston J.M."/>
            <person name="Douglas A.E."/>
        </authorList>
    </citation>
    <scope>NUCLEOTIDE SEQUENCE [LARGE SCALE GENOMIC DNA]</scope>
    <source>
        <strain evidence="10 11">DmCS_002</strain>
    </source>
</reference>
<comment type="similarity">
    <text evidence="8">Belongs to the ABC transporter superfamily. Energy-coupling factor EcfA family.</text>
</comment>
<evidence type="ECO:0000256" key="4">
    <source>
        <dbReference type="ARBA" id="ARBA00022741"/>
    </source>
</evidence>
<dbReference type="GO" id="GO:0016887">
    <property type="term" value="F:ATP hydrolysis activity"/>
    <property type="evidence" value="ECO:0007669"/>
    <property type="project" value="InterPro"/>
</dbReference>
<comment type="subcellular location">
    <subcellularLocation>
        <location evidence="1 8">Cell membrane</location>
        <topology evidence="1 8">Peripheral membrane protein</topology>
    </subcellularLocation>
</comment>
<comment type="function">
    <text evidence="8">ATP-binding (A) component of a common energy-coupling factor (ECF) ABC-transporter complex.</text>
</comment>
<dbReference type="InterPro" id="IPR015856">
    <property type="entry name" value="ABC_transpr_CbiO/EcfA_su"/>
</dbReference>
<organism evidence="10 11">
    <name type="scientific">Fructilactobacillus fructivorans</name>
    <dbReference type="NCBI Taxonomy" id="1614"/>
    <lineage>
        <taxon>Bacteria</taxon>
        <taxon>Bacillati</taxon>
        <taxon>Bacillota</taxon>
        <taxon>Bacilli</taxon>
        <taxon>Lactobacillales</taxon>
        <taxon>Lactobacillaceae</taxon>
        <taxon>Fructilactobacillus</taxon>
    </lineage>
</organism>
<dbReference type="CDD" id="cd03225">
    <property type="entry name" value="ABC_cobalt_CbiO_domain1"/>
    <property type="match status" value="1"/>
</dbReference>
<evidence type="ECO:0000256" key="6">
    <source>
        <dbReference type="ARBA" id="ARBA00022967"/>
    </source>
</evidence>
<dbReference type="GO" id="GO:0042626">
    <property type="term" value="F:ATPase-coupled transmembrane transporter activity"/>
    <property type="evidence" value="ECO:0007669"/>
    <property type="project" value="TreeGrafter"/>
</dbReference>
<sequence>MDKQIILKNVDFIYQPDLPSEKQALTNVSLEIENGEFMAIVGKTGSGKSTLVQMINGLLKPTLGEVTVGDIKINNQTNNHNLSELRQKVGMIFQFPEKQLFEDTVLKDVAFGPINFGDDEPTAKTKAIKALSIVGVSKKLYDRSPFELSGGQMRRVAIAGTIACEPQILILDEPTVGLDPNGKNEILKIIHQLNEKGVTIIMVTHDMDVVAQNANRVVVMNKGRVSSDSTPRELFANPELIANNSLALPDSVQIYYDLVHDGIQLSQIPLTANEVVEQITQKRSGVK</sequence>
<keyword evidence="3 8" id="KW-1003">Cell membrane</keyword>
<dbReference type="InterPro" id="IPR017871">
    <property type="entry name" value="ABC_transporter-like_CS"/>
</dbReference>
<gene>
    <name evidence="10" type="ORF">LfDm3_1034</name>
</gene>
<keyword evidence="11" id="KW-1185">Reference proteome</keyword>
<proteinExistence type="inferred from homology"/>
<dbReference type="InterPro" id="IPR003439">
    <property type="entry name" value="ABC_transporter-like_ATP-bd"/>
</dbReference>
<dbReference type="InterPro" id="IPR030946">
    <property type="entry name" value="EcfA2"/>
</dbReference>
<evidence type="ECO:0000313" key="10">
    <source>
        <dbReference type="EMBL" id="KID41368.1"/>
    </source>
</evidence>
<dbReference type="PANTHER" id="PTHR43553">
    <property type="entry name" value="HEAVY METAL TRANSPORTER"/>
    <property type="match status" value="1"/>
</dbReference>
<dbReference type="GeneID" id="74913696"/>
<dbReference type="PROSITE" id="PS50893">
    <property type="entry name" value="ABC_TRANSPORTER_2"/>
    <property type="match status" value="1"/>
</dbReference>
<dbReference type="PANTHER" id="PTHR43553:SF27">
    <property type="entry name" value="ENERGY-COUPLING FACTOR TRANSPORTER ATP-BINDING PROTEIN ECFA2"/>
    <property type="match status" value="1"/>
</dbReference>
<evidence type="ECO:0000256" key="2">
    <source>
        <dbReference type="ARBA" id="ARBA00022448"/>
    </source>
</evidence>
<dbReference type="EC" id="7.-.-.-" evidence="8"/>
<evidence type="ECO:0000259" key="9">
    <source>
        <dbReference type="PROSITE" id="PS50893"/>
    </source>
</evidence>
<dbReference type="InterPro" id="IPR003593">
    <property type="entry name" value="AAA+_ATPase"/>
</dbReference>
<evidence type="ECO:0000256" key="5">
    <source>
        <dbReference type="ARBA" id="ARBA00022840"/>
    </source>
</evidence>
<keyword evidence="2 8" id="KW-0813">Transport</keyword>
<evidence type="ECO:0000256" key="8">
    <source>
        <dbReference type="RuleBase" id="RU365104"/>
    </source>
</evidence>
<feature type="domain" description="ABC transporter" evidence="9">
    <location>
        <begin position="7"/>
        <end position="247"/>
    </location>
</feature>
<accession>A0A0C1Q0E0</accession>
<name>A0A0C1Q0E0_9LACO</name>
<dbReference type="InterPro" id="IPR050095">
    <property type="entry name" value="ECF_ABC_transporter_ATP-bd"/>
</dbReference>
<dbReference type="EMBL" id="JOJZ01000020">
    <property type="protein sequence ID" value="KID41368.1"/>
    <property type="molecule type" value="Genomic_DNA"/>
</dbReference>
<dbReference type="SUPFAM" id="SSF52540">
    <property type="entry name" value="P-loop containing nucleoside triphosphate hydrolases"/>
    <property type="match status" value="1"/>
</dbReference>
<evidence type="ECO:0000256" key="3">
    <source>
        <dbReference type="ARBA" id="ARBA00022475"/>
    </source>
</evidence>
<protein>
    <recommendedName>
        <fullName evidence="8">Energy-coupling factor transporter ATP-binding protein EcfA2</fullName>
        <ecNumber evidence="8">7.-.-.-</ecNumber>
    </recommendedName>
</protein>
<dbReference type="GO" id="GO:0043190">
    <property type="term" value="C:ATP-binding cassette (ABC) transporter complex"/>
    <property type="evidence" value="ECO:0007669"/>
    <property type="project" value="TreeGrafter"/>
</dbReference>
<evidence type="ECO:0000256" key="7">
    <source>
        <dbReference type="ARBA" id="ARBA00023136"/>
    </source>
</evidence>
<evidence type="ECO:0000256" key="1">
    <source>
        <dbReference type="ARBA" id="ARBA00004202"/>
    </source>
</evidence>
<dbReference type="Pfam" id="PF00005">
    <property type="entry name" value="ABC_tran"/>
    <property type="match status" value="1"/>
</dbReference>
<keyword evidence="4 8" id="KW-0547">Nucleotide-binding</keyword>
<keyword evidence="6" id="KW-1278">Translocase</keyword>
<keyword evidence="7 8" id="KW-0472">Membrane</keyword>
<dbReference type="NCBIfam" id="TIGR04521">
    <property type="entry name" value="ECF_ATPase_2"/>
    <property type="match status" value="1"/>
</dbReference>
<dbReference type="InterPro" id="IPR027417">
    <property type="entry name" value="P-loop_NTPase"/>
</dbReference>
<dbReference type="GO" id="GO:0005524">
    <property type="term" value="F:ATP binding"/>
    <property type="evidence" value="ECO:0007669"/>
    <property type="project" value="UniProtKB-UniRule"/>
</dbReference>
<dbReference type="Gene3D" id="3.40.50.300">
    <property type="entry name" value="P-loop containing nucleotide triphosphate hydrolases"/>
    <property type="match status" value="1"/>
</dbReference>
<dbReference type="OrthoDB" id="9784332at2"/>
<dbReference type="FunFam" id="3.40.50.300:FF:000224">
    <property type="entry name" value="Energy-coupling factor transporter ATP-binding protein EcfA"/>
    <property type="match status" value="1"/>
</dbReference>
<dbReference type="PROSITE" id="PS00211">
    <property type="entry name" value="ABC_TRANSPORTER_1"/>
    <property type="match status" value="1"/>
</dbReference>
<evidence type="ECO:0000313" key="11">
    <source>
        <dbReference type="Proteomes" id="UP000031397"/>
    </source>
</evidence>
<comment type="caution">
    <text evidence="10">The sequence shown here is derived from an EMBL/GenBank/DDBJ whole genome shotgun (WGS) entry which is preliminary data.</text>
</comment>
<comment type="subunit">
    <text evidence="8">Forms a stable energy-coupling factor (ECF) transporter complex composed of 2 membrane-embedded substrate-binding proteins (S component), 2 ATP-binding proteins (A component) and 2 transmembrane proteins (T component).</text>
</comment>
<dbReference type="PATRIC" id="fig|1614.7.peg.981"/>